<protein>
    <submittedName>
        <fullName evidence="1">Uncharacterized protein</fullName>
    </submittedName>
</protein>
<dbReference type="Gene3D" id="2.30.30.240">
    <property type="entry name" value="PRC-barrel domain"/>
    <property type="match status" value="1"/>
</dbReference>
<comment type="caution">
    <text evidence="1">The sequence shown here is derived from an EMBL/GenBank/DDBJ whole genome shotgun (WGS) entry which is preliminary data.</text>
</comment>
<organism evidence="1 2">
    <name type="scientific">Amycolatopsis decaplanina DSM 44594</name>
    <dbReference type="NCBI Taxonomy" id="1284240"/>
    <lineage>
        <taxon>Bacteria</taxon>
        <taxon>Bacillati</taxon>
        <taxon>Actinomycetota</taxon>
        <taxon>Actinomycetes</taxon>
        <taxon>Pseudonocardiales</taxon>
        <taxon>Pseudonocardiaceae</taxon>
        <taxon>Amycolatopsis</taxon>
    </lineage>
</organism>
<gene>
    <name evidence="1" type="ORF">H074_12257</name>
</gene>
<dbReference type="AlphaFoldDB" id="M2XIN1"/>
<dbReference type="OrthoDB" id="9804685at2"/>
<evidence type="ECO:0000313" key="1">
    <source>
        <dbReference type="EMBL" id="EME60901.1"/>
    </source>
</evidence>
<dbReference type="EMBL" id="AOHO01000047">
    <property type="protein sequence ID" value="EME60901.1"/>
    <property type="molecule type" value="Genomic_DNA"/>
</dbReference>
<dbReference type="RefSeq" id="WP_007030357.1">
    <property type="nucleotide sequence ID" value="NZ_AOHO01000047.1"/>
</dbReference>
<name>M2XIN1_9PSEU</name>
<sequence length="132" mass="14616">MTAEIPDPILVDFHLLDREIVDFAGAKIGKVDDVEFEIGDDGRPRVAALLVGQRALGLRIGGRFGTWFAAVAARLRAEEDPQFLRIPYDHVSQVGSHVTVSLRREVLTTPPLESWLRRHLIGRIPGAGDARQ</sequence>
<dbReference type="PATRIC" id="fig|1284240.4.peg.2498"/>
<reference evidence="1 2" key="1">
    <citation type="journal article" date="2013" name="Genome Announc.">
        <title>Draft Genome Sequence of Amycolatopsis decaplanina Strain DSM 44594T.</title>
        <authorList>
            <person name="Kaur N."/>
            <person name="Kumar S."/>
            <person name="Bala M."/>
            <person name="Raghava G.P."/>
            <person name="Mayilraj S."/>
        </authorList>
    </citation>
    <scope>NUCLEOTIDE SEQUENCE [LARGE SCALE GENOMIC DNA]</scope>
    <source>
        <strain evidence="1 2">DSM 44594</strain>
    </source>
</reference>
<keyword evidence="2" id="KW-1185">Reference proteome</keyword>
<dbReference type="Proteomes" id="UP000054226">
    <property type="component" value="Unassembled WGS sequence"/>
</dbReference>
<proteinExistence type="predicted"/>
<evidence type="ECO:0000313" key="2">
    <source>
        <dbReference type="Proteomes" id="UP000054226"/>
    </source>
</evidence>
<accession>M2XIN1</accession>